<evidence type="ECO:0000256" key="3">
    <source>
        <dbReference type="ARBA" id="ARBA00022748"/>
    </source>
</evidence>
<dbReference type="NCBIfam" id="NF010061">
    <property type="entry name" value="PRK13538.1"/>
    <property type="match status" value="1"/>
</dbReference>
<keyword evidence="9" id="KW-1185">Reference proteome</keyword>
<dbReference type="Pfam" id="PF00005">
    <property type="entry name" value="ABC_tran"/>
    <property type="match status" value="1"/>
</dbReference>
<dbReference type="SMART" id="SM00382">
    <property type="entry name" value="AAA"/>
    <property type="match status" value="1"/>
</dbReference>
<dbReference type="InterPro" id="IPR017871">
    <property type="entry name" value="ABC_transporter-like_CS"/>
</dbReference>
<dbReference type="EMBL" id="BAET01000013">
    <property type="protein sequence ID" value="GAB55510.1"/>
    <property type="molecule type" value="Genomic_DNA"/>
</dbReference>
<dbReference type="GO" id="GO:0005524">
    <property type="term" value="F:ATP binding"/>
    <property type="evidence" value="ECO:0007669"/>
    <property type="project" value="UniProtKB-KW"/>
</dbReference>
<evidence type="ECO:0000313" key="9">
    <source>
        <dbReference type="Proteomes" id="UP000053586"/>
    </source>
</evidence>
<dbReference type="Gene3D" id="3.40.50.300">
    <property type="entry name" value="P-loop containing nucleotide triphosphate hydrolases"/>
    <property type="match status" value="1"/>
</dbReference>
<evidence type="ECO:0000256" key="4">
    <source>
        <dbReference type="ARBA" id="ARBA00022840"/>
    </source>
</evidence>
<keyword evidence="8" id="KW-0378">Hydrolase</keyword>
<dbReference type="Proteomes" id="UP000053586">
    <property type="component" value="Unassembled WGS sequence"/>
</dbReference>
<dbReference type="STRING" id="56804.BAE46_05790"/>
<proteinExistence type="predicted"/>
<keyword evidence="1" id="KW-0813">Transport</keyword>
<reference evidence="8 9" key="1">
    <citation type="journal article" date="2012" name="J. Bacteriol.">
        <title>Genome sequence of proteorhodopsin-containing sea ice bacterium Glaciecola punicea ACAM 611T.</title>
        <authorList>
            <person name="Qin Q.-L."/>
            <person name="Xie B.-B."/>
            <person name="Shu Y.-L."/>
            <person name="Rong J.-C."/>
            <person name="Zhao D.-L."/>
            <person name="Zhang X.-Y."/>
            <person name="Chen X.-L."/>
            <person name="Zhou B.-C."/>
            <person name="Zhanga Y.-Z."/>
        </authorList>
    </citation>
    <scope>NUCLEOTIDE SEQUENCE [LARGE SCALE GENOMIC DNA]</scope>
    <source>
        <strain evidence="8 9">ACAM 611</strain>
    </source>
</reference>
<evidence type="ECO:0000313" key="8">
    <source>
        <dbReference type="EMBL" id="GAB55510.1"/>
    </source>
</evidence>
<dbReference type="AlphaFoldDB" id="H5TB33"/>
<dbReference type="SUPFAM" id="SSF52540">
    <property type="entry name" value="P-loop containing nucleoside triphosphate hydrolases"/>
    <property type="match status" value="1"/>
</dbReference>
<comment type="caution">
    <text evidence="8">The sequence shown here is derived from an EMBL/GenBank/DDBJ whole genome shotgun (WGS) entry which is preliminary data.</text>
</comment>
<dbReference type="PROSITE" id="PS50893">
    <property type="entry name" value="ABC_TRANSPORTER_2"/>
    <property type="match status" value="1"/>
</dbReference>
<dbReference type="PANTHER" id="PTHR43499:SF1">
    <property type="entry name" value="ABC TRANSPORTER I FAMILY MEMBER 1"/>
    <property type="match status" value="1"/>
</dbReference>
<reference evidence="8 9" key="2">
    <citation type="journal article" date="2017" name="Antonie Van Leeuwenhoek">
        <title>Rhizobium rhizosphaerae sp. nov., a novel species isolated from rice rhizosphere.</title>
        <authorList>
            <person name="Zhao J.J."/>
            <person name="Zhang J."/>
            <person name="Zhang R.J."/>
            <person name="Zhang C.W."/>
            <person name="Yin H.Q."/>
            <person name="Zhang X.X."/>
        </authorList>
    </citation>
    <scope>NUCLEOTIDE SEQUENCE [LARGE SCALE GENOMIC DNA]</scope>
    <source>
        <strain evidence="8 9">ACAM 611</strain>
    </source>
</reference>
<protein>
    <submittedName>
        <fullName evidence="8">Heme exporter protein A</fullName>
        <ecNumber evidence="8">3.6.3.41</ecNumber>
    </submittedName>
</protein>
<dbReference type="InterPro" id="IPR027417">
    <property type="entry name" value="P-loop_NTPase"/>
</dbReference>
<keyword evidence="6" id="KW-0472">Membrane</keyword>
<dbReference type="GO" id="GO:0017004">
    <property type="term" value="P:cytochrome complex assembly"/>
    <property type="evidence" value="ECO:0007669"/>
    <property type="project" value="UniProtKB-KW"/>
</dbReference>
<dbReference type="GO" id="GO:0016887">
    <property type="term" value="F:ATP hydrolysis activity"/>
    <property type="evidence" value="ECO:0007669"/>
    <property type="project" value="InterPro"/>
</dbReference>
<dbReference type="NCBIfam" id="TIGR01189">
    <property type="entry name" value="ccmA"/>
    <property type="match status" value="1"/>
</dbReference>
<keyword evidence="2" id="KW-0547">Nucleotide-binding</keyword>
<dbReference type="InterPro" id="IPR003593">
    <property type="entry name" value="AAA+_ATPase"/>
</dbReference>
<organism evidence="8 9">
    <name type="scientific">Glaciecola punicea ACAM 611</name>
    <dbReference type="NCBI Taxonomy" id="1121923"/>
    <lineage>
        <taxon>Bacteria</taxon>
        <taxon>Pseudomonadati</taxon>
        <taxon>Pseudomonadota</taxon>
        <taxon>Gammaproteobacteria</taxon>
        <taxon>Alteromonadales</taxon>
        <taxon>Alteromonadaceae</taxon>
        <taxon>Glaciecola</taxon>
    </lineage>
</organism>
<sequence length="255" mass="27762">MGFKDIRESQLPILAAQQLSCEKQDRILFQDIDFSISSGELVLLTGENGAGKTSLLRILVGLSSPNTGHVSINGHVIKKDINIATANIVYIGHKLGLSGLLSPVENLQFYMDLIGAPCCDTNEIFDVLSLLGLDGLEDLPLKHLSAGQQRRVALAKLWLNKSANLWVLDEPFTALDVATVSLLERHIENFLKQGATNKLEVSAETDSAKTNSAKTNKAKTKLLDDSSVSGAVIMTSHQATSIDHHKTLFDLEFAW</sequence>
<dbReference type="PROSITE" id="PS00211">
    <property type="entry name" value="ABC_TRANSPORTER_1"/>
    <property type="match status" value="1"/>
</dbReference>
<dbReference type="PANTHER" id="PTHR43499">
    <property type="entry name" value="ABC TRANSPORTER I FAMILY MEMBER 1"/>
    <property type="match status" value="1"/>
</dbReference>
<accession>H5TB33</accession>
<evidence type="ECO:0000256" key="1">
    <source>
        <dbReference type="ARBA" id="ARBA00022448"/>
    </source>
</evidence>
<evidence type="ECO:0000256" key="5">
    <source>
        <dbReference type="ARBA" id="ARBA00022967"/>
    </source>
</evidence>
<dbReference type="eggNOG" id="COG4133">
    <property type="taxonomic scope" value="Bacteria"/>
</dbReference>
<keyword evidence="4" id="KW-0067">ATP-binding</keyword>
<feature type="domain" description="ABC transporter" evidence="7">
    <location>
        <begin position="1"/>
        <end position="250"/>
    </location>
</feature>
<dbReference type="OrthoDB" id="9800654at2"/>
<keyword evidence="3" id="KW-0201">Cytochrome c-type biogenesis</keyword>
<gene>
    <name evidence="8" type="primary">ccmA</name>
    <name evidence="8" type="ORF">GPUN_1386</name>
</gene>
<name>H5TB33_9ALTE</name>
<keyword evidence="5" id="KW-1278">Translocase</keyword>
<dbReference type="InterPro" id="IPR005895">
    <property type="entry name" value="ABC_transptr_haem_export_CcmA"/>
</dbReference>
<dbReference type="InterPro" id="IPR003439">
    <property type="entry name" value="ABC_transporter-like_ATP-bd"/>
</dbReference>
<dbReference type="RefSeq" id="WP_006004669.1">
    <property type="nucleotide sequence ID" value="NZ_BAET01000013.1"/>
</dbReference>
<evidence type="ECO:0000256" key="2">
    <source>
        <dbReference type="ARBA" id="ARBA00022741"/>
    </source>
</evidence>
<evidence type="ECO:0000259" key="7">
    <source>
        <dbReference type="PROSITE" id="PS50893"/>
    </source>
</evidence>
<evidence type="ECO:0000256" key="6">
    <source>
        <dbReference type="ARBA" id="ARBA00023136"/>
    </source>
</evidence>
<dbReference type="EC" id="3.6.3.41" evidence="8"/>
<dbReference type="GO" id="GO:0022857">
    <property type="term" value="F:transmembrane transporter activity"/>
    <property type="evidence" value="ECO:0007669"/>
    <property type="project" value="InterPro"/>
</dbReference>